<keyword evidence="9" id="KW-0812">Transmembrane</keyword>
<reference evidence="12 13" key="1">
    <citation type="submission" date="2024-10" db="EMBL/GenBank/DDBJ databases">
        <title>The Natural Products Discovery Center: Release of the First 8490 Sequenced Strains for Exploring Actinobacteria Biosynthetic Diversity.</title>
        <authorList>
            <person name="Kalkreuter E."/>
            <person name="Kautsar S.A."/>
            <person name="Yang D."/>
            <person name="Bader C.D."/>
            <person name="Teijaro C.N."/>
            <person name="Fluegel L."/>
            <person name="Davis C.M."/>
            <person name="Simpson J.R."/>
            <person name="Lauterbach L."/>
            <person name="Steele A.D."/>
            <person name="Gui C."/>
            <person name="Meng S."/>
            <person name="Li G."/>
            <person name="Viehrig K."/>
            <person name="Ye F."/>
            <person name="Su P."/>
            <person name="Kiefer A.F."/>
            <person name="Nichols A."/>
            <person name="Cepeda A.J."/>
            <person name="Yan W."/>
            <person name="Fan B."/>
            <person name="Jiang Y."/>
            <person name="Adhikari A."/>
            <person name="Zheng C.-J."/>
            <person name="Schuster L."/>
            <person name="Cowan T.M."/>
            <person name="Smanski M.J."/>
            <person name="Chevrette M.G."/>
            <person name="De Carvalho L.P.S."/>
            <person name="Shen B."/>
        </authorList>
    </citation>
    <scope>NUCLEOTIDE SEQUENCE [LARGE SCALE GENOMIC DNA]</scope>
    <source>
        <strain evidence="12 13">NPDC002173</strain>
    </source>
</reference>
<evidence type="ECO:0000259" key="10">
    <source>
        <dbReference type="Pfam" id="PF02518"/>
    </source>
</evidence>
<keyword evidence="5" id="KW-0547">Nucleotide-binding</keyword>
<keyword evidence="13" id="KW-1185">Reference proteome</keyword>
<comment type="caution">
    <text evidence="12">The sequence shown here is derived from an EMBL/GenBank/DDBJ whole genome shotgun (WGS) entry which is preliminary data.</text>
</comment>
<keyword evidence="6 12" id="KW-0418">Kinase</keyword>
<evidence type="ECO:0000256" key="6">
    <source>
        <dbReference type="ARBA" id="ARBA00022777"/>
    </source>
</evidence>
<keyword evidence="3" id="KW-0597">Phosphoprotein</keyword>
<evidence type="ECO:0000313" key="12">
    <source>
        <dbReference type="EMBL" id="MFF3670662.1"/>
    </source>
</evidence>
<dbReference type="RefSeq" id="WP_387416873.1">
    <property type="nucleotide sequence ID" value="NZ_JBIASD010000034.1"/>
</dbReference>
<dbReference type="Proteomes" id="UP001602013">
    <property type="component" value="Unassembled WGS sequence"/>
</dbReference>
<organism evidence="12 13">
    <name type="scientific">Microtetraspora malaysiensis</name>
    <dbReference type="NCBI Taxonomy" id="161358"/>
    <lineage>
        <taxon>Bacteria</taxon>
        <taxon>Bacillati</taxon>
        <taxon>Actinomycetota</taxon>
        <taxon>Actinomycetes</taxon>
        <taxon>Streptosporangiales</taxon>
        <taxon>Streptosporangiaceae</taxon>
        <taxon>Microtetraspora</taxon>
    </lineage>
</organism>
<proteinExistence type="predicted"/>
<feature type="transmembrane region" description="Helical" evidence="9">
    <location>
        <begin position="58"/>
        <end position="78"/>
    </location>
</feature>
<dbReference type="GO" id="GO:0016301">
    <property type="term" value="F:kinase activity"/>
    <property type="evidence" value="ECO:0007669"/>
    <property type="project" value="UniProtKB-KW"/>
</dbReference>
<keyword evidence="9" id="KW-0472">Membrane</keyword>
<keyword evidence="7" id="KW-0067">ATP-binding</keyword>
<keyword evidence="4" id="KW-0808">Transferase</keyword>
<feature type="domain" description="Histidine kinase/HSP90-like ATPase" evidence="10">
    <location>
        <begin position="282"/>
        <end position="372"/>
    </location>
</feature>
<evidence type="ECO:0000256" key="9">
    <source>
        <dbReference type="SAM" id="Phobius"/>
    </source>
</evidence>
<dbReference type="Pfam" id="PF07730">
    <property type="entry name" value="HisKA_3"/>
    <property type="match status" value="1"/>
</dbReference>
<evidence type="ECO:0000256" key="2">
    <source>
        <dbReference type="ARBA" id="ARBA00012438"/>
    </source>
</evidence>
<feature type="transmembrane region" description="Helical" evidence="9">
    <location>
        <begin position="12"/>
        <end position="29"/>
    </location>
</feature>
<dbReference type="Gene3D" id="1.20.5.1930">
    <property type="match status" value="1"/>
</dbReference>
<evidence type="ECO:0000256" key="5">
    <source>
        <dbReference type="ARBA" id="ARBA00022741"/>
    </source>
</evidence>
<protein>
    <recommendedName>
        <fullName evidence="2">histidine kinase</fullName>
        <ecNumber evidence="2">2.7.13.3</ecNumber>
    </recommendedName>
</protein>
<sequence length="377" mass="39579">MTYWIRLRSRHWVALDVAGAALTCAIMLLIGQGSLLSQAVGAVVALVTIARRRRPVGVLVVVTAGTLVLLVSGALSGYPPIPMVLALHTMTVTRDRRQAAALAGTVTVVLLVAGVAVRQPVSELTRDIELVVPGLLTGELARARQAYLAGLATLERQRTRALLTAERMRIARELHDVVAHGLSVMTMQAGAALHTPQHEAVLRETLGSIEMTGRAAMTEVRRLLQVLREEPDGTAAAPELAPMPGLARLGSLIARTAQAGVEMELRTHGHPRPLPAGADLVAYRVVQEALTNIIKHAGTGSGTVLVGYEPDAVLLDITNPPPPPGRTPRIPPADGGHGLTGMRERVALYGGSLRAGPLPGGGYAVTAHLPIPAKAVS</sequence>
<dbReference type="EMBL" id="JBIASD010000034">
    <property type="protein sequence ID" value="MFF3670662.1"/>
    <property type="molecule type" value="Genomic_DNA"/>
</dbReference>
<dbReference type="InterPro" id="IPR036890">
    <property type="entry name" value="HATPase_C_sf"/>
</dbReference>
<dbReference type="PANTHER" id="PTHR24421:SF10">
    <property type="entry name" value="NITRATE_NITRITE SENSOR PROTEIN NARQ"/>
    <property type="match status" value="1"/>
</dbReference>
<evidence type="ECO:0000256" key="8">
    <source>
        <dbReference type="ARBA" id="ARBA00023012"/>
    </source>
</evidence>
<evidence type="ECO:0000313" key="13">
    <source>
        <dbReference type="Proteomes" id="UP001602013"/>
    </source>
</evidence>
<evidence type="ECO:0000256" key="1">
    <source>
        <dbReference type="ARBA" id="ARBA00000085"/>
    </source>
</evidence>
<dbReference type="InterPro" id="IPR011712">
    <property type="entry name" value="Sig_transdc_His_kin_sub3_dim/P"/>
</dbReference>
<evidence type="ECO:0000256" key="3">
    <source>
        <dbReference type="ARBA" id="ARBA00022553"/>
    </source>
</evidence>
<dbReference type="EC" id="2.7.13.3" evidence="2"/>
<dbReference type="Gene3D" id="3.30.565.10">
    <property type="entry name" value="Histidine kinase-like ATPase, C-terminal domain"/>
    <property type="match status" value="1"/>
</dbReference>
<name>A0ABW6T0R3_9ACTN</name>
<feature type="domain" description="Signal transduction histidine kinase subgroup 3 dimerisation and phosphoacceptor" evidence="11">
    <location>
        <begin position="166"/>
        <end position="230"/>
    </location>
</feature>
<evidence type="ECO:0000256" key="4">
    <source>
        <dbReference type="ARBA" id="ARBA00022679"/>
    </source>
</evidence>
<dbReference type="SUPFAM" id="SSF55874">
    <property type="entry name" value="ATPase domain of HSP90 chaperone/DNA topoisomerase II/histidine kinase"/>
    <property type="match status" value="1"/>
</dbReference>
<dbReference type="InterPro" id="IPR050482">
    <property type="entry name" value="Sensor_HK_TwoCompSys"/>
</dbReference>
<evidence type="ECO:0000256" key="7">
    <source>
        <dbReference type="ARBA" id="ARBA00022840"/>
    </source>
</evidence>
<dbReference type="InterPro" id="IPR003594">
    <property type="entry name" value="HATPase_dom"/>
</dbReference>
<accession>A0ABW6T0R3</accession>
<dbReference type="CDD" id="cd16917">
    <property type="entry name" value="HATPase_UhpB-NarQ-NarX-like"/>
    <property type="match status" value="1"/>
</dbReference>
<gene>
    <name evidence="12" type="ORF">ACFYXI_34255</name>
</gene>
<dbReference type="PANTHER" id="PTHR24421">
    <property type="entry name" value="NITRATE/NITRITE SENSOR PROTEIN NARX-RELATED"/>
    <property type="match status" value="1"/>
</dbReference>
<dbReference type="Pfam" id="PF02518">
    <property type="entry name" value="HATPase_c"/>
    <property type="match status" value="1"/>
</dbReference>
<keyword evidence="9" id="KW-1133">Transmembrane helix</keyword>
<keyword evidence="8" id="KW-0902">Two-component regulatory system</keyword>
<feature type="transmembrane region" description="Helical" evidence="9">
    <location>
        <begin position="98"/>
        <end position="117"/>
    </location>
</feature>
<comment type="catalytic activity">
    <reaction evidence="1">
        <text>ATP + protein L-histidine = ADP + protein N-phospho-L-histidine.</text>
        <dbReference type="EC" id="2.7.13.3"/>
    </reaction>
</comment>
<evidence type="ECO:0000259" key="11">
    <source>
        <dbReference type="Pfam" id="PF07730"/>
    </source>
</evidence>